<feature type="transmembrane region" description="Helical" evidence="11">
    <location>
        <begin position="179"/>
        <end position="201"/>
    </location>
</feature>
<dbReference type="PANTHER" id="PTHR12002">
    <property type="entry name" value="CLAUDIN"/>
    <property type="match status" value="1"/>
</dbReference>
<reference evidence="12 13" key="1">
    <citation type="submission" date="2024-04" db="EMBL/GenBank/DDBJ databases">
        <authorList>
            <person name="Waldvogel A.-M."/>
            <person name="Schoenle A."/>
        </authorList>
    </citation>
    <scope>NUCLEOTIDE SEQUENCE [LARGE SCALE GENOMIC DNA]</scope>
</reference>
<accession>A0AAV2L9W4</accession>
<dbReference type="InterPro" id="IPR006187">
    <property type="entry name" value="Claudin"/>
</dbReference>
<feature type="region of interest" description="Disordered" evidence="10">
    <location>
        <begin position="206"/>
        <end position="228"/>
    </location>
</feature>
<feature type="compositionally biased region" description="Gly residues" evidence="10">
    <location>
        <begin position="206"/>
        <end position="215"/>
    </location>
</feature>
<feature type="transmembrane region" description="Helical" evidence="11">
    <location>
        <begin position="25"/>
        <end position="47"/>
    </location>
</feature>
<feature type="transmembrane region" description="Helical" evidence="11">
    <location>
        <begin position="138"/>
        <end position="159"/>
    </location>
</feature>
<dbReference type="GO" id="GO:0005198">
    <property type="term" value="F:structural molecule activity"/>
    <property type="evidence" value="ECO:0007669"/>
    <property type="project" value="InterPro"/>
</dbReference>
<evidence type="ECO:0000256" key="10">
    <source>
        <dbReference type="SAM" id="MobiDB-lite"/>
    </source>
</evidence>
<keyword evidence="9 11" id="KW-0472">Membrane</keyword>
<keyword evidence="13" id="KW-1185">Reference proteome</keyword>
<evidence type="ECO:0000256" key="7">
    <source>
        <dbReference type="ARBA" id="ARBA00022949"/>
    </source>
</evidence>
<evidence type="ECO:0000256" key="11">
    <source>
        <dbReference type="SAM" id="Phobius"/>
    </source>
</evidence>
<feature type="transmembrane region" description="Helical" evidence="11">
    <location>
        <begin position="95"/>
        <end position="117"/>
    </location>
</feature>
<comment type="subcellular location">
    <subcellularLocation>
        <location evidence="1">Cell junction</location>
        <location evidence="1">Tight junction</location>
    </subcellularLocation>
    <subcellularLocation>
        <location evidence="2">Cell membrane</location>
        <topology evidence="2">Multi-pass membrane protein</topology>
    </subcellularLocation>
</comment>
<gene>
    <name evidence="12" type="ORF">KC01_LOCUS26432</name>
</gene>
<evidence type="ECO:0000256" key="5">
    <source>
        <dbReference type="ARBA" id="ARBA00022475"/>
    </source>
</evidence>
<dbReference type="AlphaFoldDB" id="A0AAV2L9W4"/>
<proteinExistence type="inferred from homology"/>
<evidence type="ECO:0000256" key="4">
    <source>
        <dbReference type="ARBA" id="ARBA00022427"/>
    </source>
</evidence>
<dbReference type="GO" id="GO:0005886">
    <property type="term" value="C:plasma membrane"/>
    <property type="evidence" value="ECO:0007669"/>
    <property type="project" value="UniProtKB-SubCell"/>
</dbReference>
<protein>
    <recommendedName>
        <fullName evidence="14">Claudin</fullName>
    </recommendedName>
</protein>
<sequence length="228" mass="24004">MPLPHAAPEAPDALLAPCGGARHQLYSLIGLLVAWALCLSCCLSPWAEMRSELVEVERVSVSLWSVCVVQDSAFTCKPHGSLLNMPRPLIMGRGLLLGALLSGAATFAVLVPGLSLVHTEKCESRVAPSCGLKRRLRAVGAWLCVVTSLLEACPVTWAGMETARRHAEDAMLAGPRWDLGAGLFMGWASAAIYVGTAGALWSSVRGGGARGGRGEASGQRNGARQEYV</sequence>
<evidence type="ECO:0000256" key="2">
    <source>
        <dbReference type="ARBA" id="ARBA00004651"/>
    </source>
</evidence>
<dbReference type="GO" id="GO:0005923">
    <property type="term" value="C:bicellular tight junction"/>
    <property type="evidence" value="ECO:0007669"/>
    <property type="project" value="UniProtKB-SubCell"/>
</dbReference>
<evidence type="ECO:0000256" key="3">
    <source>
        <dbReference type="ARBA" id="ARBA00008295"/>
    </source>
</evidence>
<keyword evidence="6 11" id="KW-0812">Transmembrane</keyword>
<evidence type="ECO:0000256" key="9">
    <source>
        <dbReference type="ARBA" id="ARBA00023136"/>
    </source>
</evidence>
<evidence type="ECO:0000256" key="6">
    <source>
        <dbReference type="ARBA" id="ARBA00022692"/>
    </source>
</evidence>
<evidence type="ECO:0000256" key="8">
    <source>
        <dbReference type="ARBA" id="ARBA00022989"/>
    </source>
</evidence>
<name>A0AAV2L9W4_KNICA</name>
<evidence type="ECO:0000313" key="12">
    <source>
        <dbReference type="EMBL" id="CAL1597970.1"/>
    </source>
</evidence>
<dbReference type="EMBL" id="OZ035844">
    <property type="protein sequence ID" value="CAL1597970.1"/>
    <property type="molecule type" value="Genomic_DNA"/>
</dbReference>
<dbReference type="Proteomes" id="UP001497482">
    <property type="component" value="Chromosome 22"/>
</dbReference>
<organism evidence="12 13">
    <name type="scientific">Knipowitschia caucasica</name>
    <name type="common">Caucasian dwarf goby</name>
    <name type="synonym">Pomatoschistus caucasicus</name>
    <dbReference type="NCBI Taxonomy" id="637954"/>
    <lineage>
        <taxon>Eukaryota</taxon>
        <taxon>Metazoa</taxon>
        <taxon>Chordata</taxon>
        <taxon>Craniata</taxon>
        <taxon>Vertebrata</taxon>
        <taxon>Euteleostomi</taxon>
        <taxon>Actinopterygii</taxon>
        <taxon>Neopterygii</taxon>
        <taxon>Teleostei</taxon>
        <taxon>Neoteleostei</taxon>
        <taxon>Acanthomorphata</taxon>
        <taxon>Gobiaria</taxon>
        <taxon>Gobiiformes</taxon>
        <taxon>Gobioidei</taxon>
        <taxon>Gobiidae</taxon>
        <taxon>Gobiinae</taxon>
        <taxon>Knipowitschia</taxon>
    </lineage>
</organism>
<evidence type="ECO:0000256" key="1">
    <source>
        <dbReference type="ARBA" id="ARBA00004435"/>
    </source>
</evidence>
<dbReference type="Gene3D" id="1.20.140.150">
    <property type="match status" value="1"/>
</dbReference>
<evidence type="ECO:0000313" key="13">
    <source>
        <dbReference type="Proteomes" id="UP001497482"/>
    </source>
</evidence>
<keyword evidence="5" id="KW-1003">Cell membrane</keyword>
<comment type="similarity">
    <text evidence="3">Belongs to the claudin family.</text>
</comment>
<keyword evidence="7" id="KW-0965">Cell junction</keyword>
<keyword evidence="8 11" id="KW-1133">Transmembrane helix</keyword>
<evidence type="ECO:0008006" key="14">
    <source>
        <dbReference type="Google" id="ProtNLM"/>
    </source>
</evidence>
<keyword evidence="4" id="KW-0796">Tight junction</keyword>